<accession>A0A5J9W2Z4</accession>
<name>A0A5J9W2Z4_9POAL</name>
<comment type="similarity">
    <text evidence="1">Belongs to the Tdpoz family.</text>
</comment>
<sequence>MDRLKLICEDILCNHVDDNSVSTMLVLTDQLNCRNLKDACIKYMVNSVASSNSLKPKRSFVALVLDKWKDASFRYWKKSRPWPPRGYSFELNRSEEAHHGLGEITLSWSLRASLMMTWRVNVASTFGDALRIVLTARHVSVLLNLND</sequence>
<gene>
    <name evidence="3" type="ORF">EJB05_08960</name>
</gene>
<proteinExistence type="inferred from homology"/>
<dbReference type="Gramene" id="TVU42548">
    <property type="protein sequence ID" value="TVU42548"/>
    <property type="gene ID" value="EJB05_08960"/>
</dbReference>
<organism evidence="3 4">
    <name type="scientific">Eragrostis curvula</name>
    <name type="common">weeping love grass</name>
    <dbReference type="NCBI Taxonomy" id="38414"/>
    <lineage>
        <taxon>Eukaryota</taxon>
        <taxon>Viridiplantae</taxon>
        <taxon>Streptophyta</taxon>
        <taxon>Embryophyta</taxon>
        <taxon>Tracheophyta</taxon>
        <taxon>Spermatophyta</taxon>
        <taxon>Magnoliopsida</taxon>
        <taxon>Liliopsida</taxon>
        <taxon>Poales</taxon>
        <taxon>Poaceae</taxon>
        <taxon>PACMAD clade</taxon>
        <taxon>Chloridoideae</taxon>
        <taxon>Eragrostideae</taxon>
        <taxon>Eragrostidinae</taxon>
        <taxon>Eragrostis</taxon>
    </lineage>
</organism>
<dbReference type="Gene3D" id="6.10.250.3030">
    <property type="match status" value="1"/>
</dbReference>
<reference evidence="3 4" key="1">
    <citation type="journal article" date="2019" name="Sci. Rep.">
        <title>A high-quality genome of Eragrostis curvula grass provides insights into Poaceae evolution and supports new strategies to enhance forage quality.</title>
        <authorList>
            <person name="Carballo J."/>
            <person name="Santos B.A.C.M."/>
            <person name="Zappacosta D."/>
            <person name="Garbus I."/>
            <person name="Selva J.P."/>
            <person name="Gallo C.A."/>
            <person name="Diaz A."/>
            <person name="Albertini E."/>
            <person name="Caccamo M."/>
            <person name="Echenique V."/>
        </authorList>
    </citation>
    <scope>NUCLEOTIDE SEQUENCE [LARGE SCALE GENOMIC DNA]</scope>
    <source>
        <strain evidence="4">cv. Victoria</strain>
        <tissue evidence="3">Leaf</tissue>
    </source>
</reference>
<evidence type="ECO:0000313" key="4">
    <source>
        <dbReference type="Proteomes" id="UP000324897"/>
    </source>
</evidence>
<feature type="domain" description="BPM/SPOP BACK" evidence="2">
    <location>
        <begin position="20"/>
        <end position="47"/>
    </location>
</feature>
<evidence type="ECO:0000259" key="2">
    <source>
        <dbReference type="Pfam" id="PF24570"/>
    </source>
</evidence>
<keyword evidence="4" id="KW-1185">Reference proteome</keyword>
<dbReference type="AlphaFoldDB" id="A0A5J9W2Z4"/>
<comment type="caution">
    <text evidence="3">The sequence shown here is derived from an EMBL/GenBank/DDBJ whole genome shotgun (WGS) entry which is preliminary data.</text>
</comment>
<evidence type="ECO:0000256" key="1">
    <source>
        <dbReference type="ARBA" id="ARBA00010846"/>
    </source>
</evidence>
<dbReference type="EMBL" id="RWGY01000005">
    <property type="protein sequence ID" value="TVU42548.1"/>
    <property type="molecule type" value="Genomic_DNA"/>
</dbReference>
<dbReference type="Proteomes" id="UP000324897">
    <property type="component" value="Unassembled WGS sequence"/>
</dbReference>
<protein>
    <recommendedName>
        <fullName evidence="2">BPM/SPOP BACK domain-containing protein</fullName>
    </recommendedName>
</protein>
<dbReference type="InterPro" id="IPR056423">
    <property type="entry name" value="BACK_BPM_SPOP"/>
</dbReference>
<dbReference type="OrthoDB" id="6359816at2759"/>
<evidence type="ECO:0000313" key="3">
    <source>
        <dbReference type="EMBL" id="TVU42548.1"/>
    </source>
</evidence>
<feature type="non-terminal residue" evidence="3">
    <location>
        <position position="1"/>
    </location>
</feature>
<dbReference type="Pfam" id="PF24570">
    <property type="entry name" value="BACK_BPM_SPOP"/>
    <property type="match status" value="1"/>
</dbReference>